<dbReference type="InterPro" id="IPR050259">
    <property type="entry name" value="SDR"/>
</dbReference>
<dbReference type="SUPFAM" id="SSF51735">
    <property type="entry name" value="NAD(P)-binding Rossmann-fold domains"/>
    <property type="match status" value="1"/>
</dbReference>
<evidence type="ECO:0000256" key="1">
    <source>
        <dbReference type="ARBA" id="ARBA00004191"/>
    </source>
</evidence>
<comment type="caution">
    <text evidence="7">The sequence shown here is derived from an EMBL/GenBank/DDBJ whole genome shotgun (WGS) entry which is preliminary data.</text>
</comment>
<dbReference type="PRINTS" id="PR00081">
    <property type="entry name" value="GDHRDH"/>
</dbReference>
<evidence type="ECO:0000256" key="3">
    <source>
        <dbReference type="ARBA" id="ARBA00022512"/>
    </source>
</evidence>
<dbReference type="Pfam" id="PF13561">
    <property type="entry name" value="adh_short_C2"/>
    <property type="match status" value="1"/>
</dbReference>
<comment type="similarity">
    <text evidence="2">Belongs to the short-chain dehydrogenases/reductases (SDR) family.</text>
</comment>
<evidence type="ECO:0000256" key="6">
    <source>
        <dbReference type="ARBA" id="ARBA00047400"/>
    </source>
</evidence>
<dbReference type="Gene3D" id="3.40.50.720">
    <property type="entry name" value="NAD(P)-binding Rossmann-like Domain"/>
    <property type="match status" value="1"/>
</dbReference>
<dbReference type="FunFam" id="3.40.50.720:FF:000173">
    <property type="entry name" value="3-oxoacyl-[acyl-carrier protein] reductase"/>
    <property type="match status" value="1"/>
</dbReference>
<organism evidence="7 8">
    <name type="scientific">Rhodococcus opacus</name>
    <name type="common">Nocardia opaca</name>
    <dbReference type="NCBI Taxonomy" id="37919"/>
    <lineage>
        <taxon>Bacteria</taxon>
        <taxon>Bacillati</taxon>
        <taxon>Actinomycetota</taxon>
        <taxon>Actinomycetes</taxon>
        <taxon>Mycobacteriales</taxon>
        <taxon>Nocardiaceae</taxon>
        <taxon>Rhodococcus</taxon>
    </lineage>
</organism>
<dbReference type="PANTHER" id="PTHR42879">
    <property type="entry name" value="3-OXOACYL-(ACYL-CARRIER-PROTEIN) REDUCTASE"/>
    <property type="match status" value="1"/>
</dbReference>
<keyword evidence="3" id="KW-0134">Cell wall</keyword>
<dbReference type="PANTHER" id="PTHR42879:SF2">
    <property type="entry name" value="3-OXOACYL-[ACYL-CARRIER-PROTEIN] REDUCTASE FABG"/>
    <property type="match status" value="1"/>
</dbReference>
<accession>A0A2S8IMV0</accession>
<dbReference type="Proteomes" id="UP000239290">
    <property type="component" value="Unassembled WGS sequence"/>
</dbReference>
<dbReference type="PRINTS" id="PR00080">
    <property type="entry name" value="SDRFAMILY"/>
</dbReference>
<sequence>MQTDLTGKVALVTGGGAGIGADISRRLSHRGAAVLVLDRNLDAAESVAGSIDRGTAVEMDLADTTSIALALGRDAALREVDILVNNAGLTRVERFVDSDPSAWDMLWQVNLRAPMQLCHAIVPEMTKRGWGRIVFVATDSARAGGGGEGIYSATKAGLLGFSKTLARETARDGITSNVICPGLIDTAMLQSVAENNPALMDKLIGAIPMRRMGSSDEVAAAIEFLCTVDSGYVTGQTFSVNGGITMM</sequence>
<protein>
    <recommendedName>
        <fullName evidence="5">3-oxoacyl-[acyl-carrier-protein] reductase MabA</fullName>
    </recommendedName>
</protein>
<dbReference type="EMBL" id="PUIO01000067">
    <property type="protein sequence ID" value="PQP16104.1"/>
    <property type="molecule type" value="Genomic_DNA"/>
</dbReference>
<comment type="catalytic activity">
    <reaction evidence="6">
        <text>a (3R)-hydroxyacyl-[ACP] + NADP(+) = a 3-oxoacyl-[ACP] + NADPH + H(+)</text>
        <dbReference type="Rhea" id="RHEA:17397"/>
        <dbReference type="Rhea" id="RHEA-COMP:9916"/>
        <dbReference type="Rhea" id="RHEA-COMP:9945"/>
        <dbReference type="ChEBI" id="CHEBI:15378"/>
        <dbReference type="ChEBI" id="CHEBI:57783"/>
        <dbReference type="ChEBI" id="CHEBI:58349"/>
        <dbReference type="ChEBI" id="CHEBI:78776"/>
        <dbReference type="ChEBI" id="CHEBI:78827"/>
        <dbReference type="EC" id="1.1.1.100"/>
    </reaction>
    <physiologicalReaction direction="right-to-left" evidence="6">
        <dbReference type="Rhea" id="RHEA:17399"/>
    </physiologicalReaction>
</comment>
<evidence type="ECO:0000256" key="4">
    <source>
        <dbReference type="ARBA" id="ARBA00023002"/>
    </source>
</evidence>
<evidence type="ECO:0000313" key="7">
    <source>
        <dbReference type="EMBL" id="PQP16104.1"/>
    </source>
</evidence>
<dbReference type="InterPro" id="IPR002347">
    <property type="entry name" value="SDR_fam"/>
</dbReference>
<dbReference type="AlphaFoldDB" id="A0A2S8IMV0"/>
<reference evidence="8" key="1">
    <citation type="submission" date="2018-02" db="EMBL/GenBank/DDBJ databases">
        <title>Draft genome sequencing of Rhodococcus opacus KU647198.</title>
        <authorList>
            <person name="Zheng B.-X."/>
        </authorList>
    </citation>
    <scope>NUCLEOTIDE SEQUENCE [LARGE SCALE GENOMIC DNA]</scope>
    <source>
        <strain evidence="8">04-OD7</strain>
    </source>
</reference>
<keyword evidence="4" id="KW-0560">Oxidoreductase</keyword>
<proteinExistence type="inferred from homology"/>
<keyword evidence="3" id="KW-0964">Secreted</keyword>
<dbReference type="InterPro" id="IPR036291">
    <property type="entry name" value="NAD(P)-bd_dom_sf"/>
</dbReference>
<evidence type="ECO:0000256" key="2">
    <source>
        <dbReference type="ARBA" id="ARBA00006484"/>
    </source>
</evidence>
<name>A0A2S8IMV0_RHOOP</name>
<dbReference type="GO" id="GO:0004316">
    <property type="term" value="F:3-oxoacyl-[acyl-carrier-protein] reductase (NADPH) activity"/>
    <property type="evidence" value="ECO:0007669"/>
    <property type="project" value="UniProtKB-EC"/>
</dbReference>
<gene>
    <name evidence="7" type="ORF">C5613_37100</name>
</gene>
<comment type="subcellular location">
    <subcellularLocation>
        <location evidence="1">Secreted</location>
        <location evidence="1">Cell wall</location>
    </subcellularLocation>
</comment>
<evidence type="ECO:0000313" key="8">
    <source>
        <dbReference type="Proteomes" id="UP000239290"/>
    </source>
</evidence>
<evidence type="ECO:0000256" key="5">
    <source>
        <dbReference type="ARBA" id="ARBA00040781"/>
    </source>
</evidence>
<dbReference type="RefSeq" id="WP_105422312.1">
    <property type="nucleotide sequence ID" value="NZ_PUIO01000067.1"/>
</dbReference>